<feature type="region of interest" description="Disordered" evidence="1">
    <location>
        <begin position="1"/>
        <end position="103"/>
    </location>
</feature>
<organism evidence="2 3">
    <name type="scientific">Carpediemonas membranifera</name>
    <dbReference type="NCBI Taxonomy" id="201153"/>
    <lineage>
        <taxon>Eukaryota</taxon>
        <taxon>Metamonada</taxon>
        <taxon>Carpediemonas-like organisms</taxon>
        <taxon>Carpediemonas</taxon>
    </lineage>
</organism>
<dbReference type="Proteomes" id="UP000717585">
    <property type="component" value="Unassembled WGS sequence"/>
</dbReference>
<protein>
    <submittedName>
        <fullName evidence="2">Uncharacterized protein</fullName>
    </submittedName>
</protein>
<dbReference type="AlphaFoldDB" id="A0A8J6AQZ7"/>
<sequence length="269" mass="32056">MNEMATYEQITKKKRHTASQKAKDEEIKRRLRHSPLRQRLKAPKPQPESIHSSRKSSPRRKSPRRVPSSAASSTIDRSPRLLEYPRGLDETTRSEMSVNAREATTRVLSNATFQREAIKTRESNRREREQLHDIKDERGRRRRWKSKLEKSPFNVDLVAVHERQLEEQRLQRIHESKQVRQMKKQEDRLHQRLFQRQLDTITSEGSVREEADHLQKERRARALENYLDATSRSARPVTASAEEFRQHHKDLQTLTEQRRKLLELRQGRE</sequence>
<evidence type="ECO:0000313" key="2">
    <source>
        <dbReference type="EMBL" id="KAG9392041.1"/>
    </source>
</evidence>
<keyword evidence="3" id="KW-1185">Reference proteome</keyword>
<evidence type="ECO:0000313" key="3">
    <source>
        <dbReference type="Proteomes" id="UP000717585"/>
    </source>
</evidence>
<feature type="compositionally biased region" description="Basic residues" evidence="1">
    <location>
        <begin position="52"/>
        <end position="64"/>
    </location>
</feature>
<proteinExistence type="predicted"/>
<dbReference type="EMBL" id="JAHDYR010000040">
    <property type="protein sequence ID" value="KAG9392041.1"/>
    <property type="molecule type" value="Genomic_DNA"/>
</dbReference>
<comment type="caution">
    <text evidence="2">The sequence shown here is derived from an EMBL/GenBank/DDBJ whole genome shotgun (WGS) entry which is preliminary data.</text>
</comment>
<name>A0A8J6AQZ7_9EUKA</name>
<gene>
    <name evidence="2" type="ORF">J8273_6632</name>
</gene>
<accession>A0A8J6AQZ7</accession>
<reference evidence="2" key="1">
    <citation type="submission" date="2021-05" db="EMBL/GenBank/DDBJ databases">
        <title>A free-living protist that lacks canonical eukaryotic 1 DNA replication and segregation systems.</title>
        <authorList>
            <person name="Salas-Leiva D.E."/>
            <person name="Tromer E.C."/>
            <person name="Curtis B.A."/>
            <person name="Jerlstrom-Hultqvist J."/>
            <person name="Kolisko M."/>
            <person name="Yi Z."/>
            <person name="Salas-Leiva J.S."/>
            <person name="Gallot-Lavallee L."/>
            <person name="Kops G.J.P.L."/>
            <person name="Archibald J.M."/>
            <person name="Simpson A.G.B."/>
            <person name="Roger A.J."/>
        </authorList>
    </citation>
    <scope>NUCLEOTIDE SEQUENCE</scope>
    <source>
        <strain evidence="2">BICM</strain>
    </source>
</reference>
<feature type="compositionally biased region" description="Basic residues" evidence="1">
    <location>
        <begin position="29"/>
        <end position="42"/>
    </location>
</feature>
<evidence type="ECO:0000256" key="1">
    <source>
        <dbReference type="SAM" id="MobiDB-lite"/>
    </source>
</evidence>